<organism evidence="15 16">
    <name type="scientific">Venturia effusa</name>
    <dbReference type="NCBI Taxonomy" id="50376"/>
    <lineage>
        <taxon>Eukaryota</taxon>
        <taxon>Fungi</taxon>
        <taxon>Dikarya</taxon>
        <taxon>Ascomycota</taxon>
        <taxon>Pezizomycotina</taxon>
        <taxon>Dothideomycetes</taxon>
        <taxon>Pleosporomycetidae</taxon>
        <taxon>Venturiales</taxon>
        <taxon>Venturiaceae</taxon>
        <taxon>Venturia</taxon>
    </lineage>
</organism>
<feature type="compositionally biased region" description="Low complexity" evidence="13">
    <location>
        <begin position="557"/>
        <end position="588"/>
    </location>
</feature>
<dbReference type="EMBL" id="CP042189">
    <property type="protein sequence ID" value="QDS70638.1"/>
    <property type="molecule type" value="Genomic_DNA"/>
</dbReference>
<comment type="subcellular location">
    <subcellularLocation>
        <location evidence="1">Nucleus</location>
    </subcellularLocation>
</comment>
<keyword evidence="9" id="KW-0234">DNA repair</keyword>
<dbReference type="GO" id="GO:0006310">
    <property type="term" value="P:DNA recombination"/>
    <property type="evidence" value="ECO:0007669"/>
    <property type="project" value="UniProtKB-KW"/>
</dbReference>
<evidence type="ECO:0000256" key="1">
    <source>
        <dbReference type="ARBA" id="ARBA00004123"/>
    </source>
</evidence>
<evidence type="ECO:0000259" key="14">
    <source>
        <dbReference type="Pfam" id="PF07522"/>
    </source>
</evidence>
<evidence type="ECO:0000256" key="2">
    <source>
        <dbReference type="ARBA" id="ARBA00010304"/>
    </source>
</evidence>
<reference evidence="15 16" key="1">
    <citation type="submission" date="2019-07" db="EMBL/GenBank/DDBJ databases">
        <title>Finished genome of Venturia effusa.</title>
        <authorList>
            <person name="Young C.A."/>
            <person name="Cox M.P."/>
            <person name="Ganley A.R.D."/>
            <person name="David W.J."/>
        </authorList>
    </citation>
    <scope>NUCLEOTIDE SEQUENCE [LARGE SCALE GENOMIC DNA]</scope>
    <source>
        <strain evidence="16">albino</strain>
    </source>
</reference>
<dbReference type="InterPro" id="IPR011084">
    <property type="entry name" value="DRMBL"/>
</dbReference>
<protein>
    <recommendedName>
        <fullName evidence="11">Protein artemis</fullName>
    </recommendedName>
    <alternativeName>
        <fullName evidence="12">DNA cross-link repair 1C protein</fullName>
    </alternativeName>
</protein>
<evidence type="ECO:0000256" key="11">
    <source>
        <dbReference type="ARBA" id="ARBA00039759"/>
    </source>
</evidence>
<evidence type="ECO:0000313" key="15">
    <source>
        <dbReference type="EMBL" id="QDS70638.1"/>
    </source>
</evidence>
<evidence type="ECO:0000256" key="13">
    <source>
        <dbReference type="SAM" id="MobiDB-lite"/>
    </source>
</evidence>
<dbReference type="AlphaFoldDB" id="A0A517L4V3"/>
<gene>
    <name evidence="15" type="ORF">FKW77_000804</name>
</gene>
<keyword evidence="6" id="KW-0378">Hydrolase</keyword>
<evidence type="ECO:0000256" key="6">
    <source>
        <dbReference type="ARBA" id="ARBA00022801"/>
    </source>
</evidence>
<dbReference type="Gene3D" id="3.60.15.10">
    <property type="entry name" value="Ribonuclease Z/Hydroxyacylglutathione hydrolase-like"/>
    <property type="match status" value="1"/>
</dbReference>
<feature type="region of interest" description="Disordered" evidence="13">
    <location>
        <begin position="493"/>
        <end position="643"/>
    </location>
</feature>
<feature type="compositionally biased region" description="Polar residues" evidence="13">
    <location>
        <begin position="493"/>
        <end position="507"/>
    </location>
</feature>
<feature type="compositionally biased region" description="Low complexity" evidence="13">
    <location>
        <begin position="515"/>
        <end position="526"/>
    </location>
</feature>
<proteinExistence type="inferred from homology"/>
<dbReference type="GO" id="GO:0005634">
    <property type="term" value="C:nucleus"/>
    <property type="evidence" value="ECO:0007669"/>
    <property type="project" value="UniProtKB-SubCell"/>
</dbReference>
<accession>A0A517L4V3</accession>
<evidence type="ECO:0000256" key="5">
    <source>
        <dbReference type="ARBA" id="ARBA00022763"/>
    </source>
</evidence>
<feature type="compositionally biased region" description="Polar residues" evidence="13">
    <location>
        <begin position="596"/>
        <end position="606"/>
    </location>
</feature>
<evidence type="ECO:0000256" key="3">
    <source>
        <dbReference type="ARBA" id="ARBA00022722"/>
    </source>
</evidence>
<evidence type="ECO:0000256" key="9">
    <source>
        <dbReference type="ARBA" id="ARBA00023204"/>
    </source>
</evidence>
<evidence type="ECO:0000256" key="8">
    <source>
        <dbReference type="ARBA" id="ARBA00023172"/>
    </source>
</evidence>
<comment type="similarity">
    <text evidence="2">Belongs to the DNA repair metallo-beta-lactamase (DRMBL) family.</text>
</comment>
<dbReference type="GO" id="GO:0006303">
    <property type="term" value="P:double-strand break repair via nonhomologous end joining"/>
    <property type="evidence" value="ECO:0007669"/>
    <property type="project" value="TreeGrafter"/>
</dbReference>
<evidence type="ECO:0000313" key="16">
    <source>
        <dbReference type="Proteomes" id="UP000316270"/>
    </source>
</evidence>
<keyword evidence="8" id="KW-0233">DNA recombination</keyword>
<dbReference type="Proteomes" id="UP000316270">
    <property type="component" value="Chromosome 5"/>
</dbReference>
<evidence type="ECO:0000256" key="4">
    <source>
        <dbReference type="ARBA" id="ARBA00022759"/>
    </source>
</evidence>
<keyword evidence="4" id="KW-0255">Endonuclease</keyword>
<evidence type="ECO:0000256" key="12">
    <source>
        <dbReference type="ARBA" id="ARBA00042677"/>
    </source>
</evidence>
<evidence type="ECO:0000256" key="10">
    <source>
        <dbReference type="ARBA" id="ARBA00023242"/>
    </source>
</evidence>
<keyword evidence="16" id="KW-1185">Reference proteome</keyword>
<dbReference type="PANTHER" id="PTHR23240:SF8">
    <property type="entry name" value="PROTEIN ARTEMIS"/>
    <property type="match status" value="1"/>
</dbReference>
<dbReference type="OrthoDB" id="5561659at2759"/>
<name>A0A517L4V3_9PEZI</name>
<dbReference type="GO" id="GO:0036297">
    <property type="term" value="P:interstrand cross-link repair"/>
    <property type="evidence" value="ECO:0007669"/>
    <property type="project" value="TreeGrafter"/>
</dbReference>
<dbReference type="GO" id="GO:0004519">
    <property type="term" value="F:endonuclease activity"/>
    <property type="evidence" value="ECO:0007669"/>
    <property type="project" value="UniProtKB-KW"/>
</dbReference>
<keyword evidence="10" id="KW-0539">Nucleus</keyword>
<feature type="domain" description="DNA repair metallo-beta-lactamase" evidence="14">
    <location>
        <begin position="388"/>
        <end position="455"/>
    </location>
</feature>
<dbReference type="Pfam" id="PF07522">
    <property type="entry name" value="DRMBL"/>
    <property type="match status" value="1"/>
</dbReference>
<dbReference type="InterPro" id="IPR036866">
    <property type="entry name" value="RibonucZ/Hydroxyglut_hydro"/>
</dbReference>
<dbReference type="GO" id="GO:0003684">
    <property type="term" value="F:damaged DNA binding"/>
    <property type="evidence" value="ECO:0007669"/>
    <property type="project" value="TreeGrafter"/>
</dbReference>
<keyword evidence="5" id="KW-0227">DNA damage</keyword>
<dbReference type="SUPFAM" id="SSF56281">
    <property type="entry name" value="Metallo-hydrolase/oxidoreductase"/>
    <property type="match status" value="1"/>
</dbReference>
<feature type="compositionally biased region" description="Polar residues" evidence="13">
    <location>
        <begin position="627"/>
        <end position="637"/>
    </location>
</feature>
<dbReference type="STRING" id="50376.A0A517L4V3"/>
<dbReference type="Pfam" id="PF23023">
    <property type="entry name" value="Anti-Pycsar_Apyc1"/>
    <property type="match status" value="1"/>
</dbReference>
<sequence>MSTFKGVAKEFPDIRIDYFRPVNGHPPPLAGFLSHVHSDHVAGLETKNGYFVYCSPATKEILIRLEKFPHRMNLAQGILEGRKQTYKHLEPRLRTIPYETPTLIELCAGETIRVTLFDANHCAGSSMFLIEGGGKAILYTGDIRSEVWWVNSLVQNPVLIPYTLGPKRLDTIYLDTTFASKRDPYREFPSKAEGLRELIEKVSRYPHDTTFYIESWTFGYESVWLAISALLSTQIHLDRYRWDIYKSLARTRGTPECREASQLVGFQLGNARVGGCLTSSTKTRVHSCERGAGCPVIDNNSKVVRIVPIITRLTNGAEMREMGIGGGKGDMDHVNELDISDTNTLVALMHRCAARIDDREDLLRVNAFLLKACQKSRRLELEEEKMSLDELVDMLVRISASAAENAEQENGIGAITSDQAQLPKTITFPYSRHSSYSELCALVKAFSPRDVYACTVDEQSWTPDVSMEALFGHLCSEKIFAHDLEMIEICSRNQQRASNNSESQRQLDTQRTESQETQEQATQITTIHRPVSPEREVAISRSSVPHTTIPQSSPYFTAPTATPRHRAAPSTTALVDLTSSPLPTSSPAPRDHKSLQILSSRTSINLISPPAKRRRTTEHFREASGIPSETSRTADTSDQPHRAPRALEISGLEPWETPGVRPRSIKTWAFYAARGENPDVDSWDAFGGLACVKRVEVEEEL</sequence>
<dbReference type="GO" id="GO:0035312">
    <property type="term" value="F:5'-3' DNA exonuclease activity"/>
    <property type="evidence" value="ECO:0007669"/>
    <property type="project" value="TreeGrafter"/>
</dbReference>
<dbReference type="GO" id="GO:0000723">
    <property type="term" value="P:telomere maintenance"/>
    <property type="evidence" value="ECO:0007669"/>
    <property type="project" value="TreeGrafter"/>
</dbReference>
<feature type="compositionally biased region" description="Polar residues" evidence="13">
    <location>
        <begin position="540"/>
        <end position="555"/>
    </location>
</feature>
<evidence type="ECO:0000256" key="7">
    <source>
        <dbReference type="ARBA" id="ARBA00022839"/>
    </source>
</evidence>
<keyword evidence="3" id="KW-0540">Nuclease</keyword>
<dbReference type="PANTHER" id="PTHR23240">
    <property type="entry name" value="DNA CROSS-LINK REPAIR PROTEIN PSO2/SNM1-RELATED"/>
    <property type="match status" value="1"/>
</dbReference>
<keyword evidence="7" id="KW-0269">Exonuclease</keyword>